<dbReference type="PANTHER" id="PTHR42981:SF2">
    <property type="entry name" value="PYRUVATE DEHYDROGENASE [UBIQUINONE]"/>
    <property type="match status" value="1"/>
</dbReference>
<feature type="domain" description="Thiamine pyrophosphate enzyme central" evidence="5">
    <location>
        <begin position="193"/>
        <end position="323"/>
    </location>
</feature>
<feature type="binding site" evidence="3">
    <location>
        <position position="296"/>
    </location>
    <ligand>
        <name>FAD</name>
        <dbReference type="ChEBI" id="CHEBI:57692"/>
    </ligand>
</feature>
<evidence type="ECO:0000256" key="4">
    <source>
        <dbReference type="RuleBase" id="RU362132"/>
    </source>
</evidence>
<feature type="site" description="Moves into active site upon enzyme activation, plays a role in electron transfer" evidence="3">
    <location>
        <position position="471"/>
    </location>
</feature>
<feature type="binding site" evidence="3">
    <location>
        <begin position="412"/>
        <end position="414"/>
    </location>
    <ligand>
        <name>thiamine diphosphate</name>
        <dbReference type="ChEBI" id="CHEBI:58937"/>
    </ligand>
</feature>
<dbReference type="InterPro" id="IPR029061">
    <property type="entry name" value="THDP-binding"/>
</dbReference>
<comment type="function">
    <text evidence="3">A peripheral cell membrane enzyme that catalyzes the oxidative decarboxylation of pyruvate to form acetate and CO(2). It channels electrons from the cytoplasm to the respiratory chain at the cell membrane via ubiquinone.</text>
</comment>
<evidence type="ECO:0000256" key="3">
    <source>
        <dbReference type="HAMAP-Rule" id="MF_00850"/>
    </source>
</evidence>
<dbReference type="OrthoDB" id="2254214at2"/>
<gene>
    <name evidence="3" type="primary">poxB</name>
    <name evidence="8" type="ORF">D7V88_12495</name>
</gene>
<protein>
    <recommendedName>
        <fullName evidence="3">Pyruvate dehydrogenase [ubiquinone]</fullName>
        <ecNumber evidence="3">1.2.5.1</ecNumber>
    </recommendedName>
    <alternativeName>
        <fullName evidence="3">Pyruvate oxidase</fullName>
        <shortName evidence="3">POX</shortName>
    </alternativeName>
    <alternativeName>
        <fullName evidence="3">Pyruvate:ubiquinone-8 oxidoreductase</fullName>
    </alternativeName>
</protein>
<comment type="cofactor">
    <cofactor evidence="3">
        <name>FAD</name>
        <dbReference type="ChEBI" id="CHEBI:57692"/>
    </cofactor>
    <text evidence="3">Binds 1 FAD per subunit.</text>
</comment>
<dbReference type="RefSeq" id="WP_120540863.1">
    <property type="nucleotide sequence ID" value="NZ_RAVZ01000067.1"/>
</dbReference>
<feature type="domain" description="Thiamine pyrophosphate enzyme N-terminal TPP-binding" evidence="7">
    <location>
        <begin position="4"/>
        <end position="115"/>
    </location>
</feature>
<dbReference type="GO" id="GO:0008289">
    <property type="term" value="F:lipid binding"/>
    <property type="evidence" value="ECO:0007669"/>
    <property type="project" value="UniProtKB-UniRule"/>
</dbReference>
<keyword evidence="3" id="KW-0560">Oxidoreductase</keyword>
<dbReference type="InterPro" id="IPR011766">
    <property type="entry name" value="TPP_enzyme_TPP-bd"/>
</dbReference>
<keyword evidence="3 8" id="KW-0670">Pyruvate</keyword>
<keyword evidence="2 3" id="KW-0786">Thiamine pyrophosphate</keyword>
<dbReference type="GO" id="GO:0000287">
    <property type="term" value="F:magnesium ion binding"/>
    <property type="evidence" value="ECO:0007669"/>
    <property type="project" value="UniProtKB-UniRule"/>
</dbReference>
<organism evidence="8 9">
    <name type="scientific">Corallococcus terminator</name>
    <dbReference type="NCBI Taxonomy" id="2316733"/>
    <lineage>
        <taxon>Bacteria</taxon>
        <taxon>Pseudomonadati</taxon>
        <taxon>Myxococcota</taxon>
        <taxon>Myxococcia</taxon>
        <taxon>Myxococcales</taxon>
        <taxon>Cystobacterineae</taxon>
        <taxon>Myxococcaceae</taxon>
        <taxon>Corallococcus</taxon>
    </lineage>
</organism>
<feature type="binding site" evidence="3">
    <location>
        <begin position="253"/>
        <end position="256"/>
    </location>
    <ligand>
        <name>FAD</name>
        <dbReference type="ChEBI" id="CHEBI:57692"/>
    </ligand>
</feature>
<evidence type="ECO:0000256" key="2">
    <source>
        <dbReference type="ARBA" id="ARBA00023052"/>
    </source>
</evidence>
<dbReference type="GO" id="GO:0005886">
    <property type="term" value="C:plasma membrane"/>
    <property type="evidence" value="ECO:0007669"/>
    <property type="project" value="UniProtKB-SubCell"/>
</dbReference>
<dbReference type="Pfam" id="PF00205">
    <property type="entry name" value="TPP_enzyme_M"/>
    <property type="match status" value="1"/>
</dbReference>
<keyword evidence="3" id="KW-0472">Membrane</keyword>
<evidence type="ECO:0000259" key="5">
    <source>
        <dbReference type="Pfam" id="PF00205"/>
    </source>
</evidence>
<keyword evidence="9" id="KW-1185">Reference proteome</keyword>
<dbReference type="GO" id="GO:0042867">
    <property type="term" value="P:pyruvate catabolic process"/>
    <property type="evidence" value="ECO:0007669"/>
    <property type="project" value="UniProtKB-UniRule"/>
</dbReference>
<dbReference type="GO" id="GO:0052737">
    <property type="term" value="F:pyruvate dehydrogenase (quinone) activity"/>
    <property type="evidence" value="ECO:0007669"/>
    <property type="project" value="UniProtKB-UniRule"/>
</dbReference>
<comment type="catalytic activity">
    <reaction evidence="3">
        <text>a ubiquinone + pyruvate + H2O = a ubiquinol + acetate + CO2</text>
        <dbReference type="Rhea" id="RHEA:27405"/>
        <dbReference type="Rhea" id="RHEA-COMP:9565"/>
        <dbReference type="Rhea" id="RHEA-COMP:9566"/>
        <dbReference type="ChEBI" id="CHEBI:15361"/>
        <dbReference type="ChEBI" id="CHEBI:15377"/>
        <dbReference type="ChEBI" id="CHEBI:16389"/>
        <dbReference type="ChEBI" id="CHEBI:16526"/>
        <dbReference type="ChEBI" id="CHEBI:17976"/>
        <dbReference type="ChEBI" id="CHEBI:30089"/>
        <dbReference type="EC" id="1.2.5.1"/>
    </reaction>
</comment>
<feature type="domain" description="Thiamine pyrophosphate enzyme TPP-binding" evidence="6">
    <location>
        <begin position="385"/>
        <end position="530"/>
    </location>
</feature>
<comment type="caution">
    <text evidence="3">Lacks conserved residue(s) required for the propagation of feature annotation.</text>
</comment>
<comment type="caution">
    <text evidence="8">The sequence shown here is derived from an EMBL/GenBank/DDBJ whole genome shotgun (WGS) entry which is preliminary data.</text>
</comment>
<dbReference type="EMBL" id="RAVZ01000067">
    <property type="protein sequence ID" value="RKG89492.1"/>
    <property type="molecule type" value="Genomic_DNA"/>
</dbReference>
<comment type="cofactor">
    <cofactor evidence="3">
        <name>Mg(2+)</name>
        <dbReference type="ChEBI" id="CHEBI:18420"/>
    </cofactor>
    <text evidence="3">Binds 1 Mg(2+) ion per subunit.</text>
</comment>
<feature type="binding site" evidence="3">
    <location>
        <begin position="276"/>
        <end position="280"/>
    </location>
    <ligand>
        <name>FAD</name>
        <dbReference type="ChEBI" id="CHEBI:57692"/>
    </ligand>
</feature>
<dbReference type="InterPro" id="IPR012000">
    <property type="entry name" value="Thiamin_PyroP_enz_cen_dom"/>
</dbReference>
<dbReference type="InterPro" id="IPR044261">
    <property type="entry name" value="Pyruvate_dehydrogenase"/>
</dbReference>
<dbReference type="Pfam" id="PF02775">
    <property type="entry name" value="TPP_enzyme_C"/>
    <property type="match status" value="1"/>
</dbReference>
<reference evidence="9" key="1">
    <citation type="submission" date="2018-09" db="EMBL/GenBank/DDBJ databases">
        <authorList>
            <person name="Livingstone P.G."/>
            <person name="Whitworth D.E."/>
        </authorList>
    </citation>
    <scope>NUCLEOTIDE SEQUENCE [LARGE SCALE GENOMIC DNA]</scope>
    <source>
        <strain evidence="9">CA054A</strain>
    </source>
</reference>
<dbReference type="InterPro" id="IPR029035">
    <property type="entry name" value="DHS-like_NAD/FAD-binding_dom"/>
</dbReference>
<dbReference type="AlphaFoldDB" id="A0A3A8J1E6"/>
<evidence type="ECO:0000313" key="9">
    <source>
        <dbReference type="Proteomes" id="UP000268094"/>
    </source>
</evidence>
<keyword evidence="3" id="KW-0274">FAD</keyword>
<evidence type="ECO:0000259" key="6">
    <source>
        <dbReference type="Pfam" id="PF02775"/>
    </source>
</evidence>
<dbReference type="Pfam" id="PF02776">
    <property type="entry name" value="TPP_enzyme_N"/>
    <property type="match status" value="1"/>
</dbReference>
<feature type="binding site" evidence="3">
    <location>
        <position position="466"/>
    </location>
    <ligand>
        <name>Mg(2+)</name>
        <dbReference type="ChEBI" id="CHEBI:18420"/>
    </ligand>
</feature>
<dbReference type="CDD" id="cd07039">
    <property type="entry name" value="TPP_PYR_POX"/>
    <property type="match status" value="1"/>
</dbReference>
<keyword evidence="3" id="KW-0285">Flavoprotein</keyword>
<feature type="binding site" evidence="3">
    <location>
        <begin position="466"/>
        <end position="472"/>
    </location>
    <ligand>
        <name>thiamine diphosphate</name>
        <dbReference type="ChEBI" id="CHEBI:58937"/>
    </ligand>
</feature>
<feature type="region of interest" description="Membrane-binding domain" evidence="3">
    <location>
        <begin position="537"/>
        <end position="578"/>
    </location>
</feature>
<dbReference type="InterPro" id="IPR047212">
    <property type="entry name" value="TPP_POXB-like"/>
</dbReference>
<feature type="binding site" evidence="3">
    <location>
        <position position="439"/>
    </location>
    <ligand>
        <name>Mg(2+)</name>
        <dbReference type="ChEBI" id="CHEBI:18420"/>
    </ligand>
</feature>
<proteinExistence type="inferred from homology"/>
<comment type="similarity">
    <text evidence="1 3 4">Belongs to the TPP enzyme family.</text>
</comment>
<dbReference type="Gene3D" id="3.40.50.970">
    <property type="match status" value="2"/>
</dbReference>
<dbReference type="InterPro" id="IPR047210">
    <property type="entry name" value="TPP_PYR_POXB-like"/>
</dbReference>
<keyword evidence="3" id="KW-0479">Metal-binding</keyword>
<feature type="binding site" evidence="3">
    <location>
        <begin position="439"/>
        <end position="441"/>
    </location>
    <ligand>
        <name>thiamine diphosphate</name>
        <dbReference type="ChEBI" id="CHEBI:58937"/>
    </ligand>
</feature>
<dbReference type="GO" id="GO:0050660">
    <property type="term" value="F:flavin adenine dinucleotide binding"/>
    <property type="evidence" value="ECO:0007669"/>
    <property type="project" value="UniProtKB-UniRule"/>
</dbReference>
<dbReference type="InterPro" id="IPR000399">
    <property type="entry name" value="TPP-bd_CS"/>
</dbReference>
<evidence type="ECO:0000256" key="1">
    <source>
        <dbReference type="ARBA" id="ARBA00007812"/>
    </source>
</evidence>
<name>A0A3A8J1E6_9BACT</name>
<comment type="subcellular location">
    <subcellularLocation>
        <location evidence="3">Cell membrane</location>
        <topology evidence="3">Peripheral membrane protein</topology>
        <orientation evidence="3">Cytoplasmic side</orientation>
    </subcellularLocation>
</comment>
<dbReference type="Proteomes" id="UP000268094">
    <property type="component" value="Unassembled WGS sequence"/>
</dbReference>
<dbReference type="NCBIfam" id="NF006591">
    <property type="entry name" value="PRK09124.1"/>
    <property type="match status" value="1"/>
</dbReference>
<keyword evidence="3 8" id="KW-0830">Ubiquinone</keyword>
<dbReference type="PANTHER" id="PTHR42981">
    <property type="entry name" value="PYRUVATE DEHYDROGENASE [UBIQUINONE]"/>
    <property type="match status" value="1"/>
</dbReference>
<accession>A0A3A8J1E6</accession>
<dbReference type="Gene3D" id="3.40.50.1220">
    <property type="entry name" value="TPP-binding domain"/>
    <property type="match status" value="1"/>
</dbReference>
<keyword evidence="3" id="KW-0547">Nucleotide-binding</keyword>
<keyword evidence="3" id="KW-0460">Magnesium</keyword>
<dbReference type="PROSITE" id="PS00187">
    <property type="entry name" value="TPP_ENZYMES"/>
    <property type="match status" value="1"/>
</dbReference>
<sequence length="578" mass="61507">MKKTVADQFAEVLALAGVKRIYGVVGDSLNALSEALRKRGDIEWVSMRNEEAAAFAAGAEAHLTGQLAVCAGSCGPGNLHLINGLYDCHRSRAPVLAIAAQIPSSELGTGYFQETHPESLFRECSHYCELVSAANQMQRTSEIAIRNAVGKRGVSVVVLPGDVALQKAEDARAPTPESLAMSPSQVTPSAEQVQQMAALLNSGARVTLLCGAGCEGAGPQVVELARKLQAPVVSALRGKEFVEKDNPHFVGLTGLIGYASGYWAMIDCDVLLMLGTDFPYRQFYPDTADTHIIQVDLRAENIGKRTRVDLGVVGSVAATVQALLPRIEAKKDTKHLERALAHYRKTREELDGLGRGSVGRKPIHPPQVARAFDLQASDSAIFTCDVGLPTVWAARYATMKGQRRLVGSFNHGSMASALAQAIGAQKAFPDRQVISFSGDGGFTMLMGDFISLVQLELPIKVVVFNNSSLGFVAMEQQVGGMLDVGTGLRNPNFAALAEAVGIKGLRVEDPGDVDAAVQQALATPGPVLVDAVVSKAELVMPPKITVAMAAGFTLFGVKALLNGRTNEVLELARTNLWR</sequence>
<comment type="cofactor">
    <cofactor evidence="3">
        <name>thiamine diphosphate</name>
        <dbReference type="ChEBI" id="CHEBI:58937"/>
    </cofactor>
    <text evidence="3">Binds 1 thiamine pyrophosphate per subunit.</text>
</comment>
<dbReference type="GO" id="GO:0048039">
    <property type="term" value="F:ubiquinone binding"/>
    <property type="evidence" value="ECO:0007669"/>
    <property type="project" value="UniProtKB-UniRule"/>
</dbReference>
<comment type="activity regulation">
    <text evidence="3">The C-terminus inhibits activity; it has to move for the enzyme to be active. Activated by lipid-binding, which occurs via the C-terminus.</text>
</comment>
<dbReference type="EC" id="1.2.5.1" evidence="3"/>
<dbReference type="GO" id="GO:0030976">
    <property type="term" value="F:thiamine pyrophosphate binding"/>
    <property type="evidence" value="ECO:0007669"/>
    <property type="project" value="UniProtKB-UniRule"/>
</dbReference>
<keyword evidence="3" id="KW-1003">Cell membrane</keyword>
<dbReference type="HAMAP" id="MF_00850">
    <property type="entry name" value="POX"/>
    <property type="match status" value="1"/>
</dbReference>
<dbReference type="InterPro" id="IPR012001">
    <property type="entry name" value="Thiamin_PyroP_enz_TPP-bd_dom"/>
</dbReference>
<comment type="domain">
    <text evidence="3">Has 4 domains; the Pyr domain which binds the pyrimidine moiety of the thiamine pyrophosphate cofactor, the FAD-binding domain, the PP-binding domain which binds the pyrophosphate portion of thiamine pyrophosphate and the C-terminal membrane binding region. The C-terminus is held closely against the rest of the protein and covers the active site; during activation it unfolds from the rest of the protein and forms an amphipathic helix upon membrane binding, exposing the active site.</text>
</comment>
<dbReference type="SUPFAM" id="SSF52518">
    <property type="entry name" value="Thiamin diphosphate-binding fold (THDP-binding)"/>
    <property type="match status" value="2"/>
</dbReference>
<feature type="binding site" evidence="3">
    <location>
        <position position="50"/>
    </location>
    <ligand>
        <name>thiamine diphosphate</name>
        <dbReference type="ChEBI" id="CHEBI:58937"/>
    </ligand>
</feature>
<comment type="subunit">
    <text evidence="3">Homotetramer.</text>
</comment>
<evidence type="ECO:0000313" key="8">
    <source>
        <dbReference type="EMBL" id="RKG89492.1"/>
    </source>
</evidence>
<dbReference type="SUPFAM" id="SSF52467">
    <property type="entry name" value="DHS-like NAD/FAD-binding domain"/>
    <property type="match status" value="1"/>
</dbReference>
<dbReference type="InterPro" id="IPR047211">
    <property type="entry name" value="POXB-like"/>
</dbReference>
<evidence type="ECO:0000259" key="7">
    <source>
        <dbReference type="Pfam" id="PF02776"/>
    </source>
</evidence>
<dbReference type="CDD" id="cd02014">
    <property type="entry name" value="TPP_POX"/>
    <property type="match status" value="1"/>
</dbReference>
<keyword evidence="3" id="KW-0446">Lipid-binding</keyword>